<sequence length="57" mass="6110">MTKDPEMEGIETTTGIPDAPLRPLTKDPEMEGIETFPPNLASKLATEVDQRPGNGGD</sequence>
<dbReference type="KEGG" id="dmm:dnm_053100"/>
<dbReference type="EMBL" id="CP061800">
    <property type="protein sequence ID" value="QTA89260.1"/>
    <property type="molecule type" value="Genomic_DNA"/>
</dbReference>
<evidence type="ECO:0000313" key="3">
    <source>
        <dbReference type="Proteomes" id="UP000663722"/>
    </source>
</evidence>
<organism evidence="2 3">
    <name type="scientific">Desulfonema magnum</name>
    <dbReference type="NCBI Taxonomy" id="45655"/>
    <lineage>
        <taxon>Bacteria</taxon>
        <taxon>Pseudomonadati</taxon>
        <taxon>Thermodesulfobacteriota</taxon>
        <taxon>Desulfobacteria</taxon>
        <taxon>Desulfobacterales</taxon>
        <taxon>Desulfococcaceae</taxon>
        <taxon>Desulfonema</taxon>
    </lineage>
</organism>
<dbReference type="Proteomes" id="UP000663722">
    <property type="component" value="Chromosome"/>
</dbReference>
<evidence type="ECO:0000313" key="2">
    <source>
        <dbReference type="EMBL" id="QTA89260.1"/>
    </source>
</evidence>
<accession>A0A975BQL6</accession>
<reference evidence="2" key="1">
    <citation type="journal article" date="2021" name="Microb. Physiol.">
        <title>Proteogenomic Insights into the Physiology of Marine, Sulfate-Reducing, Filamentous Desulfonema limicola and Desulfonema magnum.</title>
        <authorList>
            <person name="Schnaars V."/>
            <person name="Wohlbrand L."/>
            <person name="Scheve S."/>
            <person name="Hinrichs C."/>
            <person name="Reinhardt R."/>
            <person name="Rabus R."/>
        </authorList>
    </citation>
    <scope>NUCLEOTIDE SEQUENCE</scope>
    <source>
        <strain evidence="2">4be13</strain>
    </source>
</reference>
<proteinExistence type="predicted"/>
<feature type="region of interest" description="Disordered" evidence="1">
    <location>
        <begin position="1"/>
        <end position="36"/>
    </location>
</feature>
<protein>
    <submittedName>
        <fullName evidence="2">Uncharacterized protein</fullName>
    </submittedName>
</protein>
<name>A0A975BQL6_9BACT</name>
<keyword evidence="3" id="KW-1185">Reference proteome</keyword>
<evidence type="ECO:0000256" key="1">
    <source>
        <dbReference type="SAM" id="MobiDB-lite"/>
    </source>
</evidence>
<dbReference type="AlphaFoldDB" id="A0A975BQL6"/>
<gene>
    <name evidence="2" type="ORF">dnm_053100</name>
</gene>